<keyword evidence="1 2" id="KW-0344">Guanine-nucleotide releasing factor</keyword>
<dbReference type="Gene3D" id="1.10.840.10">
    <property type="entry name" value="Ras guanine-nucleotide exchange factors catalytic domain"/>
    <property type="match status" value="1"/>
</dbReference>
<dbReference type="InterPro" id="IPR036964">
    <property type="entry name" value="RASGEF_cat_dom_sf"/>
</dbReference>
<dbReference type="SMART" id="SM00229">
    <property type="entry name" value="RasGEFN"/>
    <property type="match status" value="1"/>
</dbReference>
<dbReference type="GO" id="GO:0007265">
    <property type="term" value="P:Ras protein signal transduction"/>
    <property type="evidence" value="ECO:0007669"/>
    <property type="project" value="TreeGrafter"/>
</dbReference>
<dbReference type="EMBL" id="MCGT01000021">
    <property type="protein sequence ID" value="ORX51337.1"/>
    <property type="molecule type" value="Genomic_DNA"/>
</dbReference>
<dbReference type="InterPro" id="IPR008937">
    <property type="entry name" value="Ras-like_GEF"/>
</dbReference>
<dbReference type="InterPro" id="IPR001895">
    <property type="entry name" value="RASGEF_cat_dom"/>
</dbReference>
<evidence type="ECO:0000259" key="4">
    <source>
        <dbReference type="PROSITE" id="PS50009"/>
    </source>
</evidence>
<organism evidence="6 7">
    <name type="scientific">Hesseltinella vesiculosa</name>
    <dbReference type="NCBI Taxonomy" id="101127"/>
    <lineage>
        <taxon>Eukaryota</taxon>
        <taxon>Fungi</taxon>
        <taxon>Fungi incertae sedis</taxon>
        <taxon>Mucoromycota</taxon>
        <taxon>Mucoromycotina</taxon>
        <taxon>Mucoromycetes</taxon>
        <taxon>Mucorales</taxon>
        <taxon>Cunninghamellaceae</taxon>
        <taxon>Hesseltinella</taxon>
    </lineage>
</organism>
<evidence type="ECO:0000256" key="3">
    <source>
        <dbReference type="SAM" id="MobiDB-lite"/>
    </source>
</evidence>
<feature type="domain" description="N-terminal Ras-GEF" evidence="5">
    <location>
        <begin position="177"/>
        <end position="311"/>
    </location>
</feature>
<dbReference type="OrthoDB" id="546434at2759"/>
<feature type="region of interest" description="Disordered" evidence="3">
    <location>
        <begin position="126"/>
        <end position="169"/>
    </location>
</feature>
<dbReference type="GO" id="GO:0005085">
    <property type="term" value="F:guanyl-nucleotide exchange factor activity"/>
    <property type="evidence" value="ECO:0007669"/>
    <property type="project" value="UniProtKB-KW"/>
</dbReference>
<feature type="domain" description="Ras-GEF" evidence="4">
    <location>
        <begin position="440"/>
        <end position="660"/>
    </location>
</feature>
<evidence type="ECO:0000259" key="5">
    <source>
        <dbReference type="PROSITE" id="PS50212"/>
    </source>
</evidence>
<dbReference type="Gene3D" id="1.20.870.10">
    <property type="entry name" value="Son of sevenless (SoS) protein Chain: S domain 1"/>
    <property type="match status" value="1"/>
</dbReference>
<dbReference type="AlphaFoldDB" id="A0A1X2GDS0"/>
<dbReference type="PROSITE" id="PS50212">
    <property type="entry name" value="RASGEF_NTER"/>
    <property type="match status" value="1"/>
</dbReference>
<keyword evidence="7" id="KW-1185">Reference proteome</keyword>
<sequence>MDCLPDLLNAFVLQKIPVFLVGLNCDVRNGNSMSKPDPQLGQKLATIFGLPLIIVDIYTLQGARQVQMVYTALAEKYLLPQRRQSMSLNYQKRQTAASKSPVEKKTTLPRSNPCYHDLRALAKTKAEIPPSPPMSPQPLSSSTASSPTVHNFSSDLAGPTPRASIESHTDCTRVSSTLSSISDLTLDAMVTKLVSWDYHDQGQTVQIFLTFFRKFITPSALLQRLVSKYEQDLIEDTEPRTNIQGLEGQTQPTRRQERVRTILCLWLSQHWSDVYYGQTYDMLTRFLQRLSHLPHHTTVYQLLLPLISRPLPAEDPDAMWALTDEDEPSMASNGSAADSLLSLYLLTPRHFHDSNSTLVPATKHNRMLDLHRISAEASATYGKTPQWPRHSSASLLLEDVPLFAGGVLLLNDKASYSVTALCNSLRHAANLRYAMLMDFTADDISDQLTWVELQLFKSIQPRDFIRHLWGEKGASQAILVSTAHSKFLTEWVKTVVLSPAVPSQRQALFEKLICVAQLLYQDHRNYNSLAAMIRGFKDLLPFFEKDPKDFLDSSYRDQLDNLALLFGSASNYGAYRKDKSMAKEHLPYLWLHRQDLVALAESKRDMTPSGTIHWEKFKAMGKVVFEVLQAFTRSTTIQPHPTILALLSSTQVYSDTVMTL</sequence>
<feature type="region of interest" description="Disordered" evidence="3">
    <location>
        <begin position="89"/>
        <end position="113"/>
    </location>
</feature>
<feature type="compositionally biased region" description="Polar residues" evidence="3">
    <location>
        <begin position="89"/>
        <end position="98"/>
    </location>
</feature>
<dbReference type="PROSITE" id="PS50009">
    <property type="entry name" value="RASGEF_CAT"/>
    <property type="match status" value="1"/>
</dbReference>
<dbReference type="SMART" id="SM00147">
    <property type="entry name" value="RasGEF"/>
    <property type="match status" value="1"/>
</dbReference>
<dbReference type="STRING" id="101127.A0A1X2GDS0"/>
<dbReference type="CDD" id="cd06224">
    <property type="entry name" value="REM"/>
    <property type="match status" value="1"/>
</dbReference>
<dbReference type="SUPFAM" id="SSF48366">
    <property type="entry name" value="Ras GEF"/>
    <property type="match status" value="1"/>
</dbReference>
<dbReference type="InterPro" id="IPR023578">
    <property type="entry name" value="Ras_GEF_dom_sf"/>
</dbReference>
<dbReference type="InterPro" id="IPR000651">
    <property type="entry name" value="Ras-like_Gua-exchang_fac_N"/>
</dbReference>
<evidence type="ECO:0000256" key="2">
    <source>
        <dbReference type="PROSITE-ProRule" id="PRU00168"/>
    </source>
</evidence>
<reference evidence="6 7" key="1">
    <citation type="submission" date="2016-07" db="EMBL/GenBank/DDBJ databases">
        <title>Pervasive Adenine N6-methylation of Active Genes in Fungi.</title>
        <authorList>
            <consortium name="DOE Joint Genome Institute"/>
            <person name="Mondo S.J."/>
            <person name="Dannebaum R.O."/>
            <person name="Kuo R.C."/>
            <person name="Labutti K."/>
            <person name="Haridas S."/>
            <person name="Kuo A."/>
            <person name="Salamov A."/>
            <person name="Ahrendt S.R."/>
            <person name="Lipzen A."/>
            <person name="Sullivan W."/>
            <person name="Andreopoulos W.B."/>
            <person name="Clum A."/>
            <person name="Lindquist E."/>
            <person name="Daum C."/>
            <person name="Ramamoorthy G.K."/>
            <person name="Gryganskyi A."/>
            <person name="Culley D."/>
            <person name="Magnuson J.K."/>
            <person name="James T.Y."/>
            <person name="O'Malley M.A."/>
            <person name="Stajich J.E."/>
            <person name="Spatafora J.W."/>
            <person name="Visel A."/>
            <person name="Grigoriev I.V."/>
        </authorList>
    </citation>
    <scope>NUCLEOTIDE SEQUENCE [LARGE SCALE GENOMIC DNA]</scope>
    <source>
        <strain evidence="6 7">NRRL 3301</strain>
    </source>
</reference>
<protein>
    <submittedName>
        <fullName evidence="6">Ras GEF</fullName>
    </submittedName>
</protein>
<evidence type="ECO:0000313" key="6">
    <source>
        <dbReference type="EMBL" id="ORX51337.1"/>
    </source>
</evidence>
<accession>A0A1X2GDS0</accession>
<dbReference type="GO" id="GO:0005886">
    <property type="term" value="C:plasma membrane"/>
    <property type="evidence" value="ECO:0007669"/>
    <property type="project" value="TreeGrafter"/>
</dbReference>
<dbReference type="Pfam" id="PF00618">
    <property type="entry name" value="RasGEF_N"/>
    <property type="match status" value="1"/>
</dbReference>
<dbReference type="Proteomes" id="UP000242146">
    <property type="component" value="Unassembled WGS sequence"/>
</dbReference>
<dbReference type="PANTHER" id="PTHR23113:SF348">
    <property type="entry name" value="GUANYL-NUCLEOTIDE EXCHANGE FACTOR RASGEF, PUTATIVE (AFU_ORTHOLOGUE AFUA_1G04700)-RELATED"/>
    <property type="match status" value="1"/>
</dbReference>
<evidence type="ECO:0000313" key="7">
    <source>
        <dbReference type="Proteomes" id="UP000242146"/>
    </source>
</evidence>
<feature type="compositionally biased region" description="Low complexity" evidence="3">
    <location>
        <begin position="137"/>
        <end position="147"/>
    </location>
</feature>
<gene>
    <name evidence="6" type="ORF">DM01DRAFT_125209</name>
</gene>
<dbReference type="PANTHER" id="PTHR23113">
    <property type="entry name" value="GUANINE NUCLEOTIDE EXCHANGE FACTOR"/>
    <property type="match status" value="1"/>
</dbReference>
<dbReference type="Pfam" id="PF00617">
    <property type="entry name" value="RasGEF"/>
    <property type="match status" value="1"/>
</dbReference>
<proteinExistence type="predicted"/>
<name>A0A1X2GDS0_9FUNG</name>
<comment type="caution">
    <text evidence="6">The sequence shown here is derived from an EMBL/GenBank/DDBJ whole genome shotgun (WGS) entry which is preliminary data.</text>
</comment>
<evidence type="ECO:0000256" key="1">
    <source>
        <dbReference type="ARBA" id="ARBA00022658"/>
    </source>
</evidence>